<keyword evidence="2 6" id="KW-0032">Aminotransferase</keyword>
<dbReference type="RefSeq" id="WP_346187790.1">
    <property type="nucleotide sequence ID" value="NZ_BAABRL010000002.1"/>
</dbReference>
<evidence type="ECO:0000256" key="1">
    <source>
        <dbReference type="ARBA" id="ARBA00001933"/>
    </source>
</evidence>
<dbReference type="EMBL" id="BAABRL010000002">
    <property type="protein sequence ID" value="GAA5494924.1"/>
    <property type="molecule type" value="Genomic_DNA"/>
</dbReference>
<dbReference type="Gene3D" id="3.40.640.10">
    <property type="entry name" value="Type I PLP-dependent aspartate aminotransferase-like (Major domain)"/>
    <property type="match status" value="1"/>
</dbReference>
<keyword evidence="7" id="KW-1185">Reference proteome</keyword>
<reference evidence="6 7" key="1">
    <citation type="submission" date="2024-02" db="EMBL/GenBank/DDBJ databases">
        <title>Rubritalea halochordaticola NBRC 107102.</title>
        <authorList>
            <person name="Ichikawa N."/>
            <person name="Katano-Makiyama Y."/>
            <person name="Hidaka K."/>
        </authorList>
    </citation>
    <scope>NUCLEOTIDE SEQUENCE [LARGE SCALE GENOMIC DNA]</scope>
    <source>
        <strain evidence="6 7">NBRC 107102</strain>
    </source>
</reference>
<dbReference type="Proteomes" id="UP001424741">
    <property type="component" value="Unassembled WGS sequence"/>
</dbReference>
<evidence type="ECO:0000256" key="2">
    <source>
        <dbReference type="ARBA" id="ARBA00022576"/>
    </source>
</evidence>
<dbReference type="InterPro" id="IPR049704">
    <property type="entry name" value="Aminotrans_3_PPA_site"/>
</dbReference>
<comment type="similarity">
    <text evidence="5">Belongs to the class-III pyridoxal-phosphate-dependent aminotransferase family.</text>
</comment>
<comment type="cofactor">
    <cofactor evidence="1">
        <name>pyridoxal 5'-phosphate</name>
        <dbReference type="ChEBI" id="CHEBI:597326"/>
    </cofactor>
</comment>
<name>A0ABP9UWT3_9BACT</name>
<dbReference type="SUPFAM" id="SSF53383">
    <property type="entry name" value="PLP-dependent transferases"/>
    <property type="match status" value="1"/>
</dbReference>
<keyword evidence="4 5" id="KW-0663">Pyridoxal phosphate</keyword>
<proteinExistence type="inferred from homology"/>
<dbReference type="CDD" id="cd00610">
    <property type="entry name" value="OAT_like"/>
    <property type="match status" value="1"/>
</dbReference>
<evidence type="ECO:0000313" key="6">
    <source>
        <dbReference type="EMBL" id="GAA5494924.1"/>
    </source>
</evidence>
<dbReference type="InterPro" id="IPR015424">
    <property type="entry name" value="PyrdxlP-dep_Trfase"/>
</dbReference>
<dbReference type="GO" id="GO:0008483">
    <property type="term" value="F:transaminase activity"/>
    <property type="evidence" value="ECO:0007669"/>
    <property type="project" value="UniProtKB-KW"/>
</dbReference>
<evidence type="ECO:0000256" key="3">
    <source>
        <dbReference type="ARBA" id="ARBA00022679"/>
    </source>
</evidence>
<comment type="caution">
    <text evidence="6">The sequence shown here is derived from an EMBL/GenBank/DDBJ whole genome shotgun (WGS) entry which is preliminary data.</text>
</comment>
<keyword evidence="3" id="KW-0808">Transferase</keyword>
<dbReference type="PANTHER" id="PTHR11986">
    <property type="entry name" value="AMINOTRANSFERASE CLASS III"/>
    <property type="match status" value="1"/>
</dbReference>
<dbReference type="InterPro" id="IPR015421">
    <property type="entry name" value="PyrdxlP-dep_Trfase_major"/>
</dbReference>
<dbReference type="PIRSF" id="PIRSF000521">
    <property type="entry name" value="Transaminase_4ab_Lys_Orn"/>
    <property type="match status" value="1"/>
</dbReference>
<evidence type="ECO:0000313" key="7">
    <source>
        <dbReference type="Proteomes" id="UP001424741"/>
    </source>
</evidence>
<dbReference type="InterPro" id="IPR005814">
    <property type="entry name" value="Aminotrans_3"/>
</dbReference>
<dbReference type="InterPro" id="IPR050103">
    <property type="entry name" value="Class-III_PLP-dep_AT"/>
</dbReference>
<dbReference type="InterPro" id="IPR015422">
    <property type="entry name" value="PyrdxlP-dep_Trfase_small"/>
</dbReference>
<evidence type="ECO:0000256" key="5">
    <source>
        <dbReference type="RuleBase" id="RU003560"/>
    </source>
</evidence>
<organism evidence="6 7">
    <name type="scientific">Rubritalea halochordaticola</name>
    <dbReference type="NCBI Taxonomy" id="714537"/>
    <lineage>
        <taxon>Bacteria</taxon>
        <taxon>Pseudomonadati</taxon>
        <taxon>Verrucomicrobiota</taxon>
        <taxon>Verrucomicrobiia</taxon>
        <taxon>Verrucomicrobiales</taxon>
        <taxon>Rubritaleaceae</taxon>
        <taxon>Rubritalea</taxon>
    </lineage>
</organism>
<accession>A0ABP9UWT3</accession>
<dbReference type="Gene3D" id="3.90.1150.10">
    <property type="entry name" value="Aspartate Aminotransferase, domain 1"/>
    <property type="match status" value="1"/>
</dbReference>
<dbReference type="Pfam" id="PF00202">
    <property type="entry name" value="Aminotran_3"/>
    <property type="match status" value="1"/>
</dbReference>
<protein>
    <submittedName>
        <fullName evidence="6">Ornithine aminotransferase 2</fullName>
    </submittedName>
</protein>
<sequence length="464" mass="50547">MGISYGLEGSLELMAVVSSLKFSSGGLELEQMLPEIITEIPGPKSRELALELRKYESHNVTYVAEDWPIFWERAEGSWVWDADGNRYIDMTSAFGVAGLGHTQPDLRNAMVEQSGKLMHAMGDVHPTQLKVEVCKRLSQMTFERWGLGTGKTLLANSGFEAVESALKTAYIATGKPGVIHFQNGYHGLGYGALLGGGFDKFRSPFDAQLADVRTVLQYPRTETDLEDLEDQLDMIKASEVGALIVEPVQGRGGKVVPPAGFLKQLRRWCDAHGVVLIFDEIYSGFNRSGRLFACEWEEVYPDVICVGKALSGGYPISACVGRAEIMDKWPVSPGEALHTSTFLGNPVGCAMAITALDKHADPAVARDVERQGDELMAMLREIESPLIKEVRGRGMMIGVELCHADGSPAGDVAGPMLGEMLKRGVVMLADGPDGNVLAFTPPFYVTLGELVYVVENVRELLGKY</sequence>
<dbReference type="PANTHER" id="PTHR11986:SF79">
    <property type="entry name" value="ACETYLORNITHINE AMINOTRANSFERASE, MITOCHONDRIAL"/>
    <property type="match status" value="1"/>
</dbReference>
<evidence type="ECO:0000256" key="4">
    <source>
        <dbReference type="ARBA" id="ARBA00022898"/>
    </source>
</evidence>
<gene>
    <name evidence="6" type="primary">rocD2</name>
    <name evidence="6" type="ORF">Rhal01_01090</name>
</gene>
<dbReference type="PROSITE" id="PS00600">
    <property type="entry name" value="AA_TRANSFER_CLASS_3"/>
    <property type="match status" value="1"/>
</dbReference>